<dbReference type="Pfam" id="PF00646">
    <property type="entry name" value="F-box"/>
    <property type="match status" value="1"/>
</dbReference>
<evidence type="ECO:0000259" key="1">
    <source>
        <dbReference type="SMART" id="SM00256"/>
    </source>
</evidence>
<dbReference type="Pfam" id="PF08268">
    <property type="entry name" value="FBA_3"/>
    <property type="match status" value="1"/>
</dbReference>
<feature type="domain" description="F-box" evidence="1">
    <location>
        <begin position="17"/>
        <end position="55"/>
    </location>
</feature>
<sequence>MSSVKRKKKLNSLADNDDLLTEILIRLPLKSLLICKSVSKRWHSLISSPHFCRCLYPDAYLVSGLLLHRSSILRNPEHDFVPLSDKSTSPPFKTLTFVNHPSGLKILQSCHGLLFCSSFRDQGPMHDYFIYNPTTKQFLTLPRPGGQISTIVCGITLAFDPDKSPHYKVVCVRKLKSSQGYLGIYSRLENAYPFEHHYLGNYLWYQIEIYSSETRSWRLSVKSFIAQHSVNFRRGVFWNGAVHWVNCFGPSLYFKVDDDEKLRKMPMPATPIPDGWEDGRRLRYFDESREHLHLVEIYGPCTAKFDVYEMETDYSGWFVKYRVDLNIITIAFPEIITAYLDPTDLHYYKFAILGIIREANDEESYMVLHLPGKAICYNLNNKTFNKICDFSPGHEDIHDICYPGYLKFSWFDSFHYIETLASI</sequence>
<dbReference type="SMART" id="SM00256">
    <property type="entry name" value="FBOX"/>
    <property type="match status" value="1"/>
</dbReference>
<dbReference type="AlphaFoldDB" id="A0AAE0APE1"/>
<name>A0AAE0APE1_9ROSI</name>
<dbReference type="InterPro" id="IPR055290">
    <property type="entry name" value="At3g26010-like"/>
</dbReference>
<keyword evidence="3" id="KW-1185">Reference proteome</keyword>
<dbReference type="InterPro" id="IPR013187">
    <property type="entry name" value="F-box-assoc_dom_typ3"/>
</dbReference>
<dbReference type="NCBIfam" id="TIGR01640">
    <property type="entry name" value="F_box_assoc_1"/>
    <property type="match status" value="1"/>
</dbReference>
<dbReference type="Gene3D" id="1.20.1280.50">
    <property type="match status" value="1"/>
</dbReference>
<dbReference type="CDD" id="cd22157">
    <property type="entry name" value="F-box_AtFBW1-like"/>
    <property type="match status" value="1"/>
</dbReference>
<comment type="caution">
    <text evidence="2">The sequence shown here is derived from an EMBL/GenBank/DDBJ whole genome shotgun (WGS) entry which is preliminary data.</text>
</comment>
<dbReference type="InterPro" id="IPR017451">
    <property type="entry name" value="F-box-assoc_interact_dom"/>
</dbReference>
<dbReference type="SUPFAM" id="SSF81383">
    <property type="entry name" value="F-box domain"/>
    <property type="match status" value="1"/>
</dbReference>
<proteinExistence type="predicted"/>
<organism evidence="2 3">
    <name type="scientific">Dipteronia sinensis</name>
    <dbReference type="NCBI Taxonomy" id="43782"/>
    <lineage>
        <taxon>Eukaryota</taxon>
        <taxon>Viridiplantae</taxon>
        <taxon>Streptophyta</taxon>
        <taxon>Embryophyta</taxon>
        <taxon>Tracheophyta</taxon>
        <taxon>Spermatophyta</taxon>
        <taxon>Magnoliopsida</taxon>
        <taxon>eudicotyledons</taxon>
        <taxon>Gunneridae</taxon>
        <taxon>Pentapetalae</taxon>
        <taxon>rosids</taxon>
        <taxon>malvids</taxon>
        <taxon>Sapindales</taxon>
        <taxon>Sapindaceae</taxon>
        <taxon>Hippocastanoideae</taxon>
        <taxon>Acereae</taxon>
        <taxon>Dipteronia</taxon>
    </lineage>
</organism>
<dbReference type="Proteomes" id="UP001281410">
    <property type="component" value="Unassembled WGS sequence"/>
</dbReference>
<accession>A0AAE0APE1</accession>
<evidence type="ECO:0000313" key="3">
    <source>
        <dbReference type="Proteomes" id="UP001281410"/>
    </source>
</evidence>
<dbReference type="EMBL" id="JANJYJ010000004">
    <property type="protein sequence ID" value="KAK3221142.1"/>
    <property type="molecule type" value="Genomic_DNA"/>
</dbReference>
<evidence type="ECO:0000313" key="2">
    <source>
        <dbReference type="EMBL" id="KAK3221142.1"/>
    </source>
</evidence>
<dbReference type="InterPro" id="IPR036047">
    <property type="entry name" value="F-box-like_dom_sf"/>
</dbReference>
<dbReference type="InterPro" id="IPR001810">
    <property type="entry name" value="F-box_dom"/>
</dbReference>
<gene>
    <name evidence="2" type="ORF">Dsin_015112</name>
</gene>
<dbReference type="PANTHER" id="PTHR35546">
    <property type="entry name" value="F-BOX PROTEIN INTERACTION DOMAIN PROTEIN-RELATED"/>
    <property type="match status" value="1"/>
</dbReference>
<reference evidence="2" key="1">
    <citation type="journal article" date="2023" name="Plant J.">
        <title>Genome sequences and population genomics provide insights into the demographic history, inbreeding, and mutation load of two 'living fossil' tree species of Dipteronia.</title>
        <authorList>
            <person name="Feng Y."/>
            <person name="Comes H.P."/>
            <person name="Chen J."/>
            <person name="Zhu S."/>
            <person name="Lu R."/>
            <person name="Zhang X."/>
            <person name="Li P."/>
            <person name="Qiu J."/>
            <person name="Olsen K.M."/>
            <person name="Qiu Y."/>
        </authorList>
    </citation>
    <scope>NUCLEOTIDE SEQUENCE</scope>
    <source>
        <strain evidence="2">NBL</strain>
    </source>
</reference>
<protein>
    <recommendedName>
        <fullName evidence="1">F-box domain-containing protein</fullName>
    </recommendedName>
</protein>
<dbReference type="PANTHER" id="PTHR35546:SF130">
    <property type="entry name" value="EXPRESSED PROTEIN"/>
    <property type="match status" value="1"/>
</dbReference>